<gene>
    <name evidence="3" type="ORF">EVA_11881</name>
</gene>
<accession>J9FZK6</accession>
<dbReference type="PANTHER" id="PTHR11113">
    <property type="entry name" value="N-ACETYLGLUCOSAMINE-6-PHOSPHATE DEACETYLASE"/>
    <property type="match status" value="1"/>
</dbReference>
<evidence type="ECO:0000313" key="3">
    <source>
        <dbReference type="EMBL" id="EJX00014.1"/>
    </source>
</evidence>
<dbReference type="SUPFAM" id="SSF51556">
    <property type="entry name" value="Metallo-dependent hydrolases"/>
    <property type="match status" value="1"/>
</dbReference>
<dbReference type="SUPFAM" id="SSF51338">
    <property type="entry name" value="Composite domain of metallo-dependent hydrolases"/>
    <property type="match status" value="1"/>
</dbReference>
<feature type="domain" description="Amidohydrolase-related" evidence="2">
    <location>
        <begin position="63"/>
        <end position="138"/>
    </location>
</feature>
<dbReference type="Gene3D" id="3.20.20.140">
    <property type="entry name" value="Metal-dependent hydrolases"/>
    <property type="match status" value="1"/>
</dbReference>
<organism evidence="3">
    <name type="scientific">gut metagenome</name>
    <dbReference type="NCBI Taxonomy" id="749906"/>
    <lineage>
        <taxon>unclassified sequences</taxon>
        <taxon>metagenomes</taxon>
        <taxon>organismal metagenomes</taxon>
    </lineage>
</organism>
<dbReference type="AlphaFoldDB" id="J9FZK6"/>
<dbReference type="InterPro" id="IPR032466">
    <property type="entry name" value="Metal_Hydrolase"/>
</dbReference>
<dbReference type="PANTHER" id="PTHR11113:SF2">
    <property type="entry name" value="ADENINE DEAMINASE"/>
    <property type="match status" value="1"/>
</dbReference>
<dbReference type="GO" id="GO:0000034">
    <property type="term" value="F:adenine deaminase activity"/>
    <property type="evidence" value="ECO:0007669"/>
    <property type="project" value="TreeGrafter"/>
</dbReference>
<reference evidence="3" key="1">
    <citation type="journal article" date="2012" name="PLoS ONE">
        <title>Gene sets for utilization of primary and secondary nutrition supplies in the distal gut of endangered iberian lynx.</title>
        <authorList>
            <person name="Alcaide M."/>
            <person name="Messina E."/>
            <person name="Richter M."/>
            <person name="Bargiela R."/>
            <person name="Peplies J."/>
            <person name="Huws S.A."/>
            <person name="Newbold C.J."/>
            <person name="Golyshin P.N."/>
            <person name="Simon M.A."/>
            <person name="Lopez G."/>
            <person name="Yakimov M.M."/>
            <person name="Ferrer M."/>
        </authorList>
    </citation>
    <scope>NUCLEOTIDE SEQUENCE</scope>
</reference>
<dbReference type="Pfam" id="PF01979">
    <property type="entry name" value="Amidohydro_1"/>
    <property type="match status" value="1"/>
</dbReference>
<dbReference type="EMBL" id="AMCI01003563">
    <property type="protein sequence ID" value="EJX00014.1"/>
    <property type="molecule type" value="Genomic_DNA"/>
</dbReference>
<keyword evidence="1" id="KW-0378">Hydrolase</keyword>
<dbReference type="InterPro" id="IPR011059">
    <property type="entry name" value="Metal-dep_hydrolase_composite"/>
</dbReference>
<protein>
    <submittedName>
        <fullName evidence="3">Adenine deaminase</fullName>
    </submittedName>
</protein>
<evidence type="ECO:0000259" key="2">
    <source>
        <dbReference type="Pfam" id="PF01979"/>
    </source>
</evidence>
<dbReference type="Gene3D" id="2.30.40.10">
    <property type="entry name" value="Urease, subunit C, domain 1"/>
    <property type="match status" value="1"/>
</dbReference>
<dbReference type="InterPro" id="IPR006680">
    <property type="entry name" value="Amidohydro-rel"/>
</dbReference>
<name>J9FZK6_9ZZZZ</name>
<feature type="non-terminal residue" evidence="3">
    <location>
        <position position="140"/>
    </location>
</feature>
<comment type="caution">
    <text evidence="3">The sequence shown here is derived from an EMBL/GenBank/DDBJ whole genome shotgun (WGS) entry which is preliminary data.</text>
</comment>
<sequence>MNDRVRAVALGNDPADLLLKNGRVVDVLTETIYEADVAIADGVIAGVGAYTAAKEVIDLQGAYIAPGLINSHCHVESSMAAPEVYCLEELRWGTTTLITDPHEIANVAGAAGIRYMLEAGRRMPINYYVQLPSCVPATPF</sequence>
<evidence type="ECO:0000256" key="1">
    <source>
        <dbReference type="ARBA" id="ARBA00022801"/>
    </source>
</evidence>
<proteinExistence type="predicted"/>